<gene>
    <name evidence="8" type="ORF">SAMN04488528_10188</name>
</gene>
<feature type="transmembrane region" description="Helical" evidence="6">
    <location>
        <begin position="728"/>
        <end position="746"/>
    </location>
</feature>
<dbReference type="NCBIfam" id="TIGR01494">
    <property type="entry name" value="ATPase_P-type"/>
    <property type="match status" value="2"/>
</dbReference>
<dbReference type="GO" id="GO:0005524">
    <property type="term" value="F:ATP binding"/>
    <property type="evidence" value="ECO:0007669"/>
    <property type="project" value="InterPro"/>
</dbReference>
<dbReference type="AlphaFoldDB" id="A0A1I0Z6G5"/>
<dbReference type="InterPro" id="IPR059000">
    <property type="entry name" value="ATPase_P-type_domA"/>
</dbReference>
<keyword evidence="9" id="KW-1185">Reference proteome</keyword>
<evidence type="ECO:0000313" key="9">
    <source>
        <dbReference type="Proteomes" id="UP000198619"/>
    </source>
</evidence>
<dbReference type="InterPro" id="IPR001757">
    <property type="entry name" value="P_typ_ATPase"/>
</dbReference>
<keyword evidence="4 6" id="KW-1133">Transmembrane helix</keyword>
<feature type="domain" description="P-type ATPase A" evidence="7">
    <location>
        <begin position="109"/>
        <end position="206"/>
    </location>
</feature>
<dbReference type="InterPro" id="IPR023298">
    <property type="entry name" value="ATPase_P-typ_TM_dom_sf"/>
</dbReference>
<dbReference type="Proteomes" id="UP000198619">
    <property type="component" value="Unassembled WGS sequence"/>
</dbReference>
<dbReference type="Gene3D" id="3.40.50.1000">
    <property type="entry name" value="HAD superfamily/HAD-like"/>
    <property type="match status" value="1"/>
</dbReference>
<accession>A0A1I0Z6G5</accession>
<dbReference type="Gene3D" id="1.20.1110.10">
    <property type="entry name" value="Calcium-transporting ATPase, transmembrane domain"/>
    <property type="match status" value="1"/>
</dbReference>
<evidence type="ECO:0000256" key="1">
    <source>
        <dbReference type="ARBA" id="ARBA00004141"/>
    </source>
</evidence>
<dbReference type="CDD" id="cd02609">
    <property type="entry name" value="P-type_ATPase"/>
    <property type="match status" value="1"/>
</dbReference>
<dbReference type="InterPro" id="IPR036412">
    <property type="entry name" value="HAD-like_sf"/>
</dbReference>
<dbReference type="PRINTS" id="PR00120">
    <property type="entry name" value="HATPASE"/>
</dbReference>
<feature type="transmembrane region" description="Helical" evidence="6">
    <location>
        <begin position="606"/>
        <end position="628"/>
    </location>
</feature>
<evidence type="ECO:0000256" key="2">
    <source>
        <dbReference type="ARBA" id="ARBA00022692"/>
    </source>
</evidence>
<dbReference type="SUPFAM" id="SSF56784">
    <property type="entry name" value="HAD-like"/>
    <property type="match status" value="1"/>
</dbReference>
<keyword evidence="5 6" id="KW-0472">Membrane</keyword>
<dbReference type="SUPFAM" id="SSF81653">
    <property type="entry name" value="Calcium ATPase, transduction domain A"/>
    <property type="match status" value="1"/>
</dbReference>
<feature type="transmembrane region" description="Helical" evidence="6">
    <location>
        <begin position="698"/>
        <end position="716"/>
    </location>
</feature>
<name>A0A1I0Z6G5_9CLOT</name>
<evidence type="ECO:0000313" key="8">
    <source>
        <dbReference type="EMBL" id="SFB21339.1"/>
    </source>
</evidence>
<feature type="transmembrane region" description="Helical" evidence="6">
    <location>
        <begin position="53"/>
        <end position="72"/>
    </location>
</feature>
<dbReference type="PROSITE" id="PS00154">
    <property type="entry name" value="ATPASE_E1_E2"/>
    <property type="match status" value="1"/>
</dbReference>
<feature type="transmembrane region" description="Helical" evidence="6">
    <location>
        <begin position="758"/>
        <end position="782"/>
    </location>
</feature>
<dbReference type="Gene3D" id="3.40.1110.10">
    <property type="entry name" value="Calcium-transporting ATPase, cytoplasmic domain N"/>
    <property type="match status" value="1"/>
</dbReference>
<sequence length="794" mass="86869">MVNNDIDVNDELDSDCLTGLSDEEIKLRVQKGKSNVVPKAPSRTISQIIRANLFTLFNAINLVLAVVVIIAGSPKNSLFAGVIITNTLVGVVQELRAKATLEKLSVLNMSKVKVLRNKHEKEINLEDVVIDDLIILVPGMQLVADCIVIDKNEFEADESMLTGESDSVIKKSGDELLSGSFIVGGNGYAKVIRVGKDTYAAKLAEEARKFKKIKSELQTSVNKILKIVIWLILPISALLITTQILFTKVTWQDAVISAAAGIVGMIPEGLVLLTSLTFVVGIVRLSKWKTLVQELPATEVLARVDVLCLDKTGTITEGKLNLEKIVPMGTHSIEDIEDILAALSGAFPSTNPTQQAILDKYPKCPNYKLKSNIPFSSARKWSGVEFENEGAWVLGAPEMILKDRYEEIRDDVEKEAQKGRRVLLLASLNNESLTEDLPENIDKAALLLIEDIIRKEAPGTLEYFRREGVEIKIISGDNPVTVAAVAKRAGVFNAESYIDARTLPESQEELAEIIENNTVFGRVTPHQKKALVNALKSKGHTVGMTGDGVNDVLALKESDCGIAMASGSDAAKAVSQLVLLDSNFSALPEIVLEGRRMINNLENVSNLYLTKTVYSILLSLIFGIIALPYPMQPIQLSLIGAIAIGLPSFFLALGPNKDRVKSGFLERVLSVSIVNGCVITLAVVAMSIIGFIHRIPVGQSRTLAVIIVGGISLVILTRVSYPLNGWKLGMVSAMIGIFSITFIFPITRRLFSFSITDLIYIFIAIFFVVVSWPLINLILEIYEQIKNKRKLKNK</sequence>
<proteinExistence type="predicted"/>
<dbReference type="PRINTS" id="PR00119">
    <property type="entry name" value="CATATPASE"/>
</dbReference>
<dbReference type="SUPFAM" id="SSF81665">
    <property type="entry name" value="Calcium ATPase, transmembrane domain M"/>
    <property type="match status" value="1"/>
</dbReference>
<feature type="transmembrane region" description="Helical" evidence="6">
    <location>
        <begin position="634"/>
        <end position="656"/>
    </location>
</feature>
<dbReference type="InterPro" id="IPR023299">
    <property type="entry name" value="ATPase_P-typ_cyto_dom_N"/>
</dbReference>
<dbReference type="Pfam" id="PF00122">
    <property type="entry name" value="E1-E2_ATPase"/>
    <property type="match status" value="1"/>
</dbReference>
<feature type="transmembrane region" description="Helical" evidence="6">
    <location>
        <begin position="224"/>
        <end position="246"/>
    </location>
</feature>
<evidence type="ECO:0000256" key="5">
    <source>
        <dbReference type="ARBA" id="ARBA00023136"/>
    </source>
</evidence>
<dbReference type="EMBL" id="FOKI01000018">
    <property type="protein sequence ID" value="SFB21339.1"/>
    <property type="molecule type" value="Genomic_DNA"/>
</dbReference>
<evidence type="ECO:0000256" key="6">
    <source>
        <dbReference type="SAM" id="Phobius"/>
    </source>
</evidence>
<dbReference type="InterPro" id="IPR023214">
    <property type="entry name" value="HAD_sf"/>
</dbReference>
<dbReference type="InterPro" id="IPR008250">
    <property type="entry name" value="ATPase_P-typ_transduc_dom_A_sf"/>
</dbReference>
<dbReference type="STRING" id="84698.SAMN04488528_10188"/>
<dbReference type="PANTHER" id="PTHR42861">
    <property type="entry name" value="CALCIUM-TRANSPORTING ATPASE"/>
    <property type="match status" value="1"/>
</dbReference>
<evidence type="ECO:0000259" key="7">
    <source>
        <dbReference type="Pfam" id="PF00122"/>
    </source>
</evidence>
<evidence type="ECO:0000256" key="4">
    <source>
        <dbReference type="ARBA" id="ARBA00022989"/>
    </source>
</evidence>
<feature type="transmembrane region" description="Helical" evidence="6">
    <location>
        <begin position="668"/>
        <end position="692"/>
    </location>
</feature>
<keyword evidence="2 6" id="KW-0812">Transmembrane</keyword>
<keyword evidence="3" id="KW-1278">Translocase</keyword>
<dbReference type="SFLD" id="SFLDS00003">
    <property type="entry name" value="Haloacid_Dehalogenase"/>
    <property type="match status" value="1"/>
</dbReference>
<dbReference type="GO" id="GO:0016887">
    <property type="term" value="F:ATP hydrolysis activity"/>
    <property type="evidence" value="ECO:0007669"/>
    <property type="project" value="InterPro"/>
</dbReference>
<dbReference type="InterPro" id="IPR044492">
    <property type="entry name" value="P_typ_ATPase_HD_dom"/>
</dbReference>
<reference evidence="8 9" key="1">
    <citation type="submission" date="2016-10" db="EMBL/GenBank/DDBJ databases">
        <authorList>
            <person name="de Groot N.N."/>
        </authorList>
    </citation>
    <scope>NUCLEOTIDE SEQUENCE [LARGE SCALE GENOMIC DNA]</scope>
    <source>
        <strain evidence="8 9">DSM 12271</strain>
    </source>
</reference>
<dbReference type="GO" id="GO:0016020">
    <property type="term" value="C:membrane"/>
    <property type="evidence" value="ECO:0007669"/>
    <property type="project" value="UniProtKB-SubCell"/>
</dbReference>
<organism evidence="8 9">
    <name type="scientific">Clostridium frigidicarnis</name>
    <dbReference type="NCBI Taxonomy" id="84698"/>
    <lineage>
        <taxon>Bacteria</taxon>
        <taxon>Bacillati</taxon>
        <taxon>Bacillota</taxon>
        <taxon>Clostridia</taxon>
        <taxon>Eubacteriales</taxon>
        <taxon>Clostridiaceae</taxon>
        <taxon>Clostridium</taxon>
    </lineage>
</organism>
<dbReference type="SFLD" id="SFLDF00027">
    <property type="entry name" value="p-type_atpase"/>
    <property type="match status" value="1"/>
</dbReference>
<evidence type="ECO:0000256" key="3">
    <source>
        <dbReference type="ARBA" id="ARBA00022967"/>
    </source>
</evidence>
<feature type="transmembrane region" description="Helical" evidence="6">
    <location>
        <begin position="258"/>
        <end position="283"/>
    </location>
</feature>
<dbReference type="SFLD" id="SFLDG00002">
    <property type="entry name" value="C1.7:_P-type_atpase_like"/>
    <property type="match status" value="1"/>
</dbReference>
<comment type="subcellular location">
    <subcellularLocation>
        <location evidence="1">Membrane</location>
        <topology evidence="1">Multi-pass membrane protein</topology>
    </subcellularLocation>
</comment>
<dbReference type="InterPro" id="IPR018303">
    <property type="entry name" value="ATPase_P-typ_P_site"/>
</dbReference>
<feature type="transmembrane region" description="Helical" evidence="6">
    <location>
        <begin position="78"/>
        <end position="95"/>
    </location>
</feature>
<dbReference type="Pfam" id="PF00702">
    <property type="entry name" value="Hydrolase"/>
    <property type="match status" value="1"/>
</dbReference>
<dbReference type="RefSeq" id="WP_177199403.1">
    <property type="nucleotide sequence ID" value="NZ_FOKI01000018.1"/>
</dbReference>
<protein>
    <submittedName>
        <fullName evidence="8">Cation-transporting ATPase E</fullName>
    </submittedName>
</protein>
<dbReference type="Gene3D" id="2.70.150.10">
    <property type="entry name" value="Calcium-transporting ATPase, cytoplasmic transduction domain A"/>
    <property type="match status" value="1"/>
</dbReference>